<reference evidence="1 2" key="2">
    <citation type="submission" date="2007-06" db="EMBL/GenBank/DDBJ databases">
        <title>Draft genome sequence of Pseudoflavonifractor capillosus ATCC 29799.</title>
        <authorList>
            <person name="Sudarsanam P."/>
            <person name="Ley R."/>
            <person name="Guruge J."/>
            <person name="Turnbaugh P.J."/>
            <person name="Mahowald M."/>
            <person name="Liep D."/>
            <person name="Gordon J."/>
        </authorList>
    </citation>
    <scope>NUCLEOTIDE SEQUENCE [LARGE SCALE GENOMIC DNA]</scope>
    <source>
        <strain evidence="1 2">ATCC 29799</strain>
    </source>
</reference>
<dbReference type="STRING" id="411467.BACCAP_00536"/>
<dbReference type="Proteomes" id="UP000003639">
    <property type="component" value="Unassembled WGS sequence"/>
</dbReference>
<keyword evidence="2" id="KW-1185">Reference proteome</keyword>
<proteinExistence type="predicted"/>
<gene>
    <name evidence="1" type="ORF">BACCAP_00536</name>
</gene>
<dbReference type="AlphaFoldDB" id="A6NQR5"/>
<sequence>MIGLLKKVFLHYIIRGAYTPKHYYNVCWTSRNAVCPPIF</sequence>
<evidence type="ECO:0000313" key="1">
    <source>
        <dbReference type="EMBL" id="EDN01411.1"/>
    </source>
</evidence>
<accession>A6NQR5</accession>
<reference evidence="1 2" key="1">
    <citation type="submission" date="2007-04" db="EMBL/GenBank/DDBJ databases">
        <authorList>
            <person name="Fulton L."/>
            <person name="Clifton S."/>
            <person name="Fulton B."/>
            <person name="Xu J."/>
            <person name="Minx P."/>
            <person name="Pepin K.H."/>
            <person name="Johnson M."/>
            <person name="Thiruvilangam P."/>
            <person name="Bhonagiri V."/>
            <person name="Nash W.E."/>
            <person name="Mardis E.R."/>
            <person name="Wilson R.K."/>
        </authorList>
    </citation>
    <scope>NUCLEOTIDE SEQUENCE [LARGE SCALE GENOMIC DNA]</scope>
    <source>
        <strain evidence="1 2">ATCC 29799</strain>
    </source>
</reference>
<evidence type="ECO:0000313" key="2">
    <source>
        <dbReference type="Proteomes" id="UP000003639"/>
    </source>
</evidence>
<organism evidence="1 2">
    <name type="scientific">Pseudoflavonifractor capillosus ATCC 29799</name>
    <dbReference type="NCBI Taxonomy" id="411467"/>
    <lineage>
        <taxon>Bacteria</taxon>
        <taxon>Bacillati</taxon>
        <taxon>Bacillota</taxon>
        <taxon>Clostridia</taxon>
        <taxon>Eubacteriales</taxon>
        <taxon>Oscillospiraceae</taxon>
        <taxon>Pseudoflavonifractor</taxon>
    </lineage>
</organism>
<name>A6NQR5_9FIRM</name>
<comment type="caution">
    <text evidence="1">The sequence shown here is derived from an EMBL/GenBank/DDBJ whole genome shotgun (WGS) entry which is preliminary data.</text>
</comment>
<dbReference type="EMBL" id="AAXG02000005">
    <property type="protein sequence ID" value="EDN01411.1"/>
    <property type="molecule type" value="Genomic_DNA"/>
</dbReference>
<protein>
    <submittedName>
        <fullName evidence="1">Uncharacterized protein</fullName>
    </submittedName>
</protein>